<organism evidence="7 8">
    <name type="scientific">Anaeramoeba flamelloides</name>
    <dbReference type="NCBI Taxonomy" id="1746091"/>
    <lineage>
        <taxon>Eukaryota</taxon>
        <taxon>Metamonada</taxon>
        <taxon>Anaeramoebidae</taxon>
        <taxon>Anaeramoeba</taxon>
    </lineage>
</organism>
<protein>
    <submittedName>
        <fullName evidence="7">Map/microtubule affinity-regulating kinase</fullName>
    </submittedName>
</protein>
<dbReference type="InterPro" id="IPR008271">
    <property type="entry name" value="Ser/Thr_kinase_AS"/>
</dbReference>
<proteinExistence type="predicted"/>
<sequence>MREMKILQQLNHPNLILLYEIFENEQNWYLVMEYVEGGELFDFVVKRIAYCHSNDIVHRDLKLENLLLTSDFKIKIIDFGLSNFTKGNVLLNTFCGSASYAAPEVLQAKEYDGLKTDVWSLGVLLYVLLVGHFPYETRNIRALVAKKISKTINYPKFISESAKDLISKMLFIDPKLRYSINQVKKHEWFKQDIVTKQLLDATSFYSGELINPLIVIKMTPLGSNYKDLLKDLQSKHFSQHMATF</sequence>
<dbReference type="SUPFAM" id="SSF56112">
    <property type="entry name" value="Protein kinase-like (PK-like)"/>
    <property type="match status" value="1"/>
</dbReference>
<dbReference type="Proteomes" id="UP001146793">
    <property type="component" value="Unassembled WGS sequence"/>
</dbReference>
<feature type="domain" description="Protein kinase" evidence="6">
    <location>
        <begin position="1"/>
        <end position="189"/>
    </location>
</feature>
<dbReference type="InterPro" id="IPR011009">
    <property type="entry name" value="Kinase-like_dom_sf"/>
</dbReference>
<evidence type="ECO:0000313" key="8">
    <source>
        <dbReference type="Proteomes" id="UP001146793"/>
    </source>
</evidence>
<dbReference type="GO" id="GO:0004674">
    <property type="term" value="F:protein serine/threonine kinase activity"/>
    <property type="evidence" value="ECO:0007669"/>
    <property type="project" value="UniProtKB-KW"/>
</dbReference>
<dbReference type="GO" id="GO:0005524">
    <property type="term" value="F:ATP binding"/>
    <property type="evidence" value="ECO:0007669"/>
    <property type="project" value="UniProtKB-KW"/>
</dbReference>
<dbReference type="GO" id="GO:0005737">
    <property type="term" value="C:cytoplasm"/>
    <property type="evidence" value="ECO:0007669"/>
    <property type="project" value="TreeGrafter"/>
</dbReference>
<name>A0AAV7ZC47_9EUKA</name>
<dbReference type="InterPro" id="IPR000719">
    <property type="entry name" value="Prot_kinase_dom"/>
</dbReference>
<dbReference type="SMART" id="SM00220">
    <property type="entry name" value="S_TKc"/>
    <property type="match status" value="1"/>
</dbReference>
<evidence type="ECO:0000256" key="1">
    <source>
        <dbReference type="ARBA" id="ARBA00022527"/>
    </source>
</evidence>
<dbReference type="PANTHER" id="PTHR24346">
    <property type="entry name" value="MAP/MICROTUBULE AFFINITY-REGULATING KINASE"/>
    <property type="match status" value="1"/>
</dbReference>
<gene>
    <name evidence="7" type="ORF">M0812_15328</name>
</gene>
<dbReference type="PANTHER" id="PTHR24346:SF82">
    <property type="entry name" value="KP78A-RELATED"/>
    <property type="match status" value="1"/>
</dbReference>
<keyword evidence="1" id="KW-0723">Serine/threonine-protein kinase</keyword>
<dbReference type="PROSITE" id="PS50011">
    <property type="entry name" value="PROTEIN_KINASE_DOM"/>
    <property type="match status" value="1"/>
</dbReference>
<keyword evidence="4 7" id="KW-0418">Kinase</keyword>
<dbReference type="EMBL" id="JANTQA010000032">
    <property type="protein sequence ID" value="KAJ3439303.1"/>
    <property type="molecule type" value="Genomic_DNA"/>
</dbReference>
<evidence type="ECO:0000256" key="2">
    <source>
        <dbReference type="ARBA" id="ARBA00022679"/>
    </source>
</evidence>
<keyword evidence="5" id="KW-0067">ATP-binding</keyword>
<evidence type="ECO:0000256" key="5">
    <source>
        <dbReference type="ARBA" id="ARBA00022840"/>
    </source>
</evidence>
<evidence type="ECO:0000259" key="6">
    <source>
        <dbReference type="PROSITE" id="PS50011"/>
    </source>
</evidence>
<dbReference type="Pfam" id="PF00069">
    <property type="entry name" value="Pkinase"/>
    <property type="match status" value="1"/>
</dbReference>
<evidence type="ECO:0000313" key="7">
    <source>
        <dbReference type="EMBL" id="KAJ3439303.1"/>
    </source>
</evidence>
<dbReference type="Gene3D" id="1.10.510.10">
    <property type="entry name" value="Transferase(Phosphotransferase) domain 1"/>
    <property type="match status" value="1"/>
</dbReference>
<evidence type="ECO:0000256" key="3">
    <source>
        <dbReference type="ARBA" id="ARBA00022741"/>
    </source>
</evidence>
<dbReference type="AlphaFoldDB" id="A0AAV7ZC47"/>
<dbReference type="FunFam" id="1.10.510.10:FF:000571">
    <property type="entry name" value="Maternal embryonic leucine zipper kinase"/>
    <property type="match status" value="1"/>
</dbReference>
<comment type="caution">
    <text evidence="7">The sequence shown here is derived from an EMBL/GenBank/DDBJ whole genome shotgun (WGS) entry which is preliminary data.</text>
</comment>
<accession>A0AAV7ZC47</accession>
<keyword evidence="2" id="KW-0808">Transferase</keyword>
<dbReference type="PROSITE" id="PS00108">
    <property type="entry name" value="PROTEIN_KINASE_ST"/>
    <property type="match status" value="1"/>
</dbReference>
<dbReference type="GO" id="GO:0035556">
    <property type="term" value="P:intracellular signal transduction"/>
    <property type="evidence" value="ECO:0007669"/>
    <property type="project" value="TreeGrafter"/>
</dbReference>
<keyword evidence="3" id="KW-0547">Nucleotide-binding</keyword>
<reference evidence="7" key="1">
    <citation type="submission" date="2022-08" db="EMBL/GenBank/DDBJ databases">
        <title>Novel sulphate-reducing endosymbionts in the free-living metamonad Anaeramoeba.</title>
        <authorList>
            <person name="Jerlstrom-Hultqvist J."/>
            <person name="Cepicka I."/>
            <person name="Gallot-Lavallee L."/>
            <person name="Salas-Leiva D."/>
            <person name="Curtis B.A."/>
            <person name="Zahonova K."/>
            <person name="Pipaliya S."/>
            <person name="Dacks J."/>
            <person name="Roger A.J."/>
        </authorList>
    </citation>
    <scope>NUCLEOTIDE SEQUENCE</scope>
    <source>
        <strain evidence="7">Busselton2</strain>
    </source>
</reference>
<evidence type="ECO:0000256" key="4">
    <source>
        <dbReference type="ARBA" id="ARBA00022777"/>
    </source>
</evidence>